<reference evidence="2" key="1">
    <citation type="submission" date="2024-05" db="EMBL/GenBank/DDBJ databases">
        <title>Whole genome shotgun sequence of Streptomyces violascens NBRC 12920.</title>
        <authorList>
            <person name="Komaki H."/>
            <person name="Tamura T."/>
        </authorList>
    </citation>
    <scope>NUCLEOTIDE SEQUENCE</scope>
    <source>
        <strain evidence="2">NBRC 12920</strain>
    </source>
</reference>
<organism evidence="2 3">
    <name type="scientific">Streptomyces violascens</name>
    <dbReference type="NCBI Taxonomy" id="67381"/>
    <lineage>
        <taxon>Bacteria</taxon>
        <taxon>Bacillati</taxon>
        <taxon>Actinomycetota</taxon>
        <taxon>Actinomycetes</taxon>
        <taxon>Kitasatosporales</taxon>
        <taxon>Streptomycetaceae</taxon>
        <taxon>Streptomyces</taxon>
    </lineage>
</organism>
<protein>
    <submittedName>
        <fullName evidence="2">Uncharacterized protein</fullName>
    </submittedName>
</protein>
<name>A0ABQ3QWH5_9ACTN</name>
<keyword evidence="3" id="KW-1185">Reference proteome</keyword>
<sequence>MTRSRDLLWVTPQEPYAPPTLWEGALTYGGPAGCANSPPAPRDPAGRGDTGRAPQPSVFPIPAARLSWTVSSSAKWRPHQDCSQETGIVCMNQEAQIPVMSEELAASPACEVPYMSSIVRSRL</sequence>
<gene>
    <name evidence="2" type="ORF">Sviol_60130</name>
</gene>
<dbReference type="Proteomes" id="UP001050808">
    <property type="component" value="Unassembled WGS sequence"/>
</dbReference>
<evidence type="ECO:0000313" key="3">
    <source>
        <dbReference type="Proteomes" id="UP001050808"/>
    </source>
</evidence>
<dbReference type="EMBL" id="BNDY01000017">
    <property type="protein sequence ID" value="GHI41605.1"/>
    <property type="molecule type" value="Genomic_DNA"/>
</dbReference>
<evidence type="ECO:0000313" key="2">
    <source>
        <dbReference type="EMBL" id="GHI41605.1"/>
    </source>
</evidence>
<evidence type="ECO:0000256" key="1">
    <source>
        <dbReference type="SAM" id="MobiDB-lite"/>
    </source>
</evidence>
<accession>A0ABQ3QWH5</accession>
<proteinExistence type="predicted"/>
<feature type="region of interest" description="Disordered" evidence="1">
    <location>
        <begin position="32"/>
        <end position="59"/>
    </location>
</feature>
<comment type="caution">
    <text evidence="2">The sequence shown here is derived from an EMBL/GenBank/DDBJ whole genome shotgun (WGS) entry which is preliminary data.</text>
</comment>